<accession>A0A927BE67</accession>
<protein>
    <submittedName>
        <fullName evidence="1">Uncharacterized protein</fullName>
    </submittedName>
</protein>
<comment type="caution">
    <text evidence="1">The sequence shown here is derived from an EMBL/GenBank/DDBJ whole genome shotgun (WGS) entry which is preliminary data.</text>
</comment>
<dbReference type="AlphaFoldDB" id="A0A927BE67"/>
<sequence length="148" mass="17353">MLTREESIIKKIQEFKDAVHESQFDECLEYLIKKAYEKPVLILLENRNGLGSEIDKSSTIRIDNSFECKRIIIYELMHEIGHLLDPIKRDCSITDINSKDPGSVCSREIRAWEAADSEFDRFPELKEHKQEYQKHKAHCKHTYGIEGQ</sequence>
<dbReference type="Proteomes" id="UP000612233">
    <property type="component" value="Unassembled WGS sequence"/>
</dbReference>
<evidence type="ECO:0000313" key="1">
    <source>
        <dbReference type="EMBL" id="MBD2768449.1"/>
    </source>
</evidence>
<gene>
    <name evidence="1" type="ORF">IC235_11165</name>
</gene>
<proteinExistence type="predicted"/>
<dbReference type="RefSeq" id="WP_191005265.1">
    <property type="nucleotide sequence ID" value="NZ_JACXAD010000011.1"/>
</dbReference>
<dbReference type="EMBL" id="JACXAD010000011">
    <property type="protein sequence ID" value="MBD2768449.1"/>
    <property type="molecule type" value="Genomic_DNA"/>
</dbReference>
<evidence type="ECO:0000313" key="2">
    <source>
        <dbReference type="Proteomes" id="UP000612233"/>
    </source>
</evidence>
<name>A0A927BE67_9BACT</name>
<reference evidence="1" key="1">
    <citation type="submission" date="2020-09" db="EMBL/GenBank/DDBJ databases">
        <authorList>
            <person name="Kim M.K."/>
        </authorList>
    </citation>
    <scope>NUCLEOTIDE SEQUENCE</scope>
    <source>
        <strain evidence="1">BT664</strain>
    </source>
</reference>
<keyword evidence="2" id="KW-1185">Reference proteome</keyword>
<organism evidence="1 2">
    <name type="scientific">Hymenobacter montanus</name>
    <dbReference type="NCBI Taxonomy" id="2771359"/>
    <lineage>
        <taxon>Bacteria</taxon>
        <taxon>Pseudomonadati</taxon>
        <taxon>Bacteroidota</taxon>
        <taxon>Cytophagia</taxon>
        <taxon>Cytophagales</taxon>
        <taxon>Hymenobacteraceae</taxon>
        <taxon>Hymenobacter</taxon>
    </lineage>
</organism>